<keyword evidence="1" id="KW-0472">Membrane</keyword>
<proteinExistence type="predicted"/>
<dbReference type="EMBL" id="KK198756">
    <property type="protein sequence ID" value="KCW75737.1"/>
    <property type="molecule type" value="Genomic_DNA"/>
</dbReference>
<keyword evidence="1" id="KW-0812">Transmembrane</keyword>
<organism evidence="2">
    <name type="scientific">Eucalyptus grandis</name>
    <name type="common">Flooded gum</name>
    <dbReference type="NCBI Taxonomy" id="71139"/>
    <lineage>
        <taxon>Eukaryota</taxon>
        <taxon>Viridiplantae</taxon>
        <taxon>Streptophyta</taxon>
        <taxon>Embryophyta</taxon>
        <taxon>Tracheophyta</taxon>
        <taxon>Spermatophyta</taxon>
        <taxon>Magnoliopsida</taxon>
        <taxon>eudicotyledons</taxon>
        <taxon>Gunneridae</taxon>
        <taxon>Pentapetalae</taxon>
        <taxon>rosids</taxon>
        <taxon>malvids</taxon>
        <taxon>Myrtales</taxon>
        <taxon>Myrtaceae</taxon>
        <taxon>Myrtoideae</taxon>
        <taxon>Eucalypteae</taxon>
        <taxon>Eucalyptus</taxon>
    </lineage>
</organism>
<name>A0A059CBI9_EUCGR</name>
<evidence type="ECO:0000313" key="2">
    <source>
        <dbReference type="EMBL" id="KCW75737.1"/>
    </source>
</evidence>
<evidence type="ECO:0000256" key="1">
    <source>
        <dbReference type="SAM" id="Phobius"/>
    </source>
</evidence>
<keyword evidence="1" id="KW-1133">Transmembrane helix</keyword>
<sequence length="70" mass="7134">MTLVGNEGEVVMMGMAVGGIAKVEDGGGYENATSSGIVLTWIVITILSVIEGIVVVRTPAVKDGRSSIGK</sequence>
<dbReference type="AlphaFoldDB" id="A0A059CBI9"/>
<feature type="transmembrane region" description="Helical" evidence="1">
    <location>
        <begin position="37"/>
        <end position="56"/>
    </location>
</feature>
<accession>A0A059CBI9</accession>
<gene>
    <name evidence="2" type="ORF">EUGRSUZ_D00116</name>
</gene>
<reference evidence="2" key="1">
    <citation type="submission" date="2013-07" db="EMBL/GenBank/DDBJ databases">
        <title>The genome of Eucalyptus grandis.</title>
        <authorList>
            <person name="Schmutz J."/>
            <person name="Hayes R."/>
            <person name="Myburg A."/>
            <person name="Tuskan G."/>
            <person name="Grattapaglia D."/>
            <person name="Rokhsar D.S."/>
        </authorList>
    </citation>
    <scope>NUCLEOTIDE SEQUENCE</scope>
    <source>
        <tissue evidence="2">Leaf extractions</tissue>
    </source>
</reference>
<protein>
    <submittedName>
        <fullName evidence="2">Uncharacterized protein</fullName>
    </submittedName>
</protein>
<dbReference type="Gramene" id="KCW75737">
    <property type="protein sequence ID" value="KCW75737"/>
    <property type="gene ID" value="EUGRSUZ_D00116"/>
</dbReference>
<dbReference type="InParanoid" id="A0A059CBI9"/>